<reference evidence="3" key="1">
    <citation type="journal article" date="2019" name="Int. J. Syst. Evol. Microbiol.">
        <title>The Global Catalogue of Microorganisms (GCM) 10K type strain sequencing project: providing services to taxonomists for standard genome sequencing and annotation.</title>
        <authorList>
            <consortium name="The Broad Institute Genomics Platform"/>
            <consortium name="The Broad Institute Genome Sequencing Center for Infectious Disease"/>
            <person name="Wu L."/>
            <person name="Ma J."/>
        </authorList>
    </citation>
    <scope>NUCLEOTIDE SEQUENCE [LARGE SCALE GENOMIC DNA]</scope>
    <source>
        <strain evidence="3">JCM 16021</strain>
    </source>
</reference>
<evidence type="ECO:0000313" key="3">
    <source>
        <dbReference type="Proteomes" id="UP001500575"/>
    </source>
</evidence>
<organism evidence="2 3">
    <name type="scientific">Nocardioides bigeumensis</name>
    <dbReference type="NCBI Taxonomy" id="433657"/>
    <lineage>
        <taxon>Bacteria</taxon>
        <taxon>Bacillati</taxon>
        <taxon>Actinomycetota</taxon>
        <taxon>Actinomycetes</taxon>
        <taxon>Propionibacteriales</taxon>
        <taxon>Nocardioidaceae</taxon>
        <taxon>Nocardioides</taxon>
    </lineage>
</organism>
<dbReference type="Proteomes" id="UP001500575">
    <property type="component" value="Unassembled WGS sequence"/>
</dbReference>
<evidence type="ECO:0000259" key="1">
    <source>
        <dbReference type="PROSITE" id="PS51186"/>
    </source>
</evidence>
<dbReference type="PROSITE" id="PS51186">
    <property type="entry name" value="GNAT"/>
    <property type="match status" value="1"/>
</dbReference>
<sequence length="292" mass="31474">MEELSIAEGLPRMQALASRLWRPKSRHHPGQLAWSTAYAVPEELDHGPVAFVIADGVDIGWAWQEEPGWVELCLDADHPDSHAAGRELVAWAAGADQVATSVLETESHLIEPLRAAGFVADWETPWFTHHHADLASLAEPSPAAGYTLRHVRPDEADARSACHRGAWSPTSKVSEAAYSRLMATPPYRHELDWVAVDEDDRMVASCLVWYDAGSGAALVEPVGCAPNHRRQGLAGAVSLAALQAARRLGATTGLVCPRGDDGYPVPARVYRGIGFEPGHRTVTLQRTVPGGG</sequence>
<comment type="caution">
    <text evidence="2">The sequence shown here is derived from an EMBL/GenBank/DDBJ whole genome shotgun (WGS) entry which is preliminary data.</text>
</comment>
<dbReference type="EMBL" id="BAAAQQ010000001">
    <property type="protein sequence ID" value="GAA2113683.1"/>
    <property type="molecule type" value="Genomic_DNA"/>
</dbReference>
<evidence type="ECO:0000313" key="2">
    <source>
        <dbReference type="EMBL" id="GAA2113683.1"/>
    </source>
</evidence>
<keyword evidence="3" id="KW-1185">Reference proteome</keyword>
<accession>A0ABP5J9A0</accession>
<dbReference type="InterPro" id="IPR016181">
    <property type="entry name" value="Acyl_CoA_acyltransferase"/>
</dbReference>
<dbReference type="Gene3D" id="3.40.630.30">
    <property type="match status" value="1"/>
</dbReference>
<dbReference type="CDD" id="cd04301">
    <property type="entry name" value="NAT_SF"/>
    <property type="match status" value="1"/>
</dbReference>
<protein>
    <recommendedName>
        <fullName evidence="1">N-acetyltransferase domain-containing protein</fullName>
    </recommendedName>
</protein>
<dbReference type="InterPro" id="IPR000182">
    <property type="entry name" value="GNAT_dom"/>
</dbReference>
<gene>
    <name evidence="2" type="ORF">GCM10009843_01610</name>
</gene>
<feature type="domain" description="N-acetyltransferase" evidence="1">
    <location>
        <begin position="146"/>
        <end position="292"/>
    </location>
</feature>
<name>A0ABP5J9A0_9ACTN</name>
<dbReference type="RefSeq" id="WP_344301593.1">
    <property type="nucleotide sequence ID" value="NZ_BAAAQQ010000001.1"/>
</dbReference>
<dbReference type="SUPFAM" id="SSF55729">
    <property type="entry name" value="Acyl-CoA N-acyltransferases (Nat)"/>
    <property type="match status" value="1"/>
</dbReference>
<proteinExistence type="predicted"/>
<dbReference type="Pfam" id="PF00583">
    <property type="entry name" value="Acetyltransf_1"/>
    <property type="match status" value="1"/>
</dbReference>